<feature type="transmembrane region" description="Helical" evidence="11">
    <location>
        <begin position="30"/>
        <end position="51"/>
    </location>
</feature>
<feature type="transmembrane region" description="Helical" evidence="11">
    <location>
        <begin position="58"/>
        <end position="78"/>
    </location>
</feature>
<feature type="transmembrane region" description="Helical" evidence="11">
    <location>
        <begin position="143"/>
        <end position="160"/>
    </location>
</feature>
<feature type="transmembrane region" description="Helical" evidence="11">
    <location>
        <begin position="232"/>
        <end position="254"/>
    </location>
</feature>
<sequence>MSLIVFLSVLGAALLHASWNALVRVGASRVGTMMVLSGVQGLIGLVIAMTMDWPGAAVWPWLVASGVVHSAYKIFLTFAYEHGDLSRVYPLARGTAPMITLMVGAIWLGEAVSMNETAGIVVLGVGILALARGVWTSGESRRMLPFAFGAACATAGYTVVDGLGARVAEDAALFVAWLFVLDGIIFAAAMLALRGRGSLPTGWRVWTAGSLGAAASYGSYAVAVWAMTLAPIALVAALRETSILFGVLIGWLMFGERMTPGKALSVALIAAGVVLTRI</sequence>
<dbReference type="Proteomes" id="UP001652564">
    <property type="component" value="Unassembled WGS sequence"/>
</dbReference>
<evidence type="ECO:0000256" key="8">
    <source>
        <dbReference type="ARBA" id="ARBA00022989"/>
    </source>
</evidence>
<evidence type="ECO:0000256" key="3">
    <source>
        <dbReference type="ARBA" id="ARBA00022516"/>
    </source>
</evidence>
<protein>
    <submittedName>
        <fullName evidence="13">DMT family transporter</fullName>
    </submittedName>
</protein>
<accession>A0ABT2ZL10</accession>
<dbReference type="Pfam" id="PF00892">
    <property type="entry name" value="EamA"/>
    <property type="match status" value="1"/>
</dbReference>
<evidence type="ECO:0000313" key="14">
    <source>
        <dbReference type="Proteomes" id="UP001652564"/>
    </source>
</evidence>
<proteinExistence type="predicted"/>
<keyword evidence="5" id="KW-0441">Lipid A biosynthesis</keyword>
<keyword evidence="9" id="KW-0443">Lipid metabolism</keyword>
<dbReference type="PANTHER" id="PTHR30561">
    <property type="entry name" value="SMR FAMILY PROTON-DEPENDENT DRUG EFFLUX TRANSPORTER SUGE"/>
    <property type="match status" value="1"/>
</dbReference>
<comment type="subcellular location">
    <subcellularLocation>
        <location evidence="1">Cell membrane</location>
        <topology evidence="1">Multi-pass membrane protein</topology>
    </subcellularLocation>
</comment>
<name>A0ABT2ZL10_9RHOB</name>
<organism evidence="13 14">
    <name type="scientific">Albidovulum litorale</name>
    <dbReference type="NCBI Taxonomy" id="2984134"/>
    <lineage>
        <taxon>Bacteria</taxon>
        <taxon>Pseudomonadati</taxon>
        <taxon>Pseudomonadota</taxon>
        <taxon>Alphaproteobacteria</taxon>
        <taxon>Rhodobacterales</taxon>
        <taxon>Paracoccaceae</taxon>
        <taxon>Albidovulum</taxon>
    </lineage>
</organism>
<comment type="caution">
    <text evidence="13">The sequence shown here is derived from an EMBL/GenBank/DDBJ whole genome shotgun (WGS) entry which is preliminary data.</text>
</comment>
<reference evidence="13 14" key="1">
    <citation type="submission" date="2022-10" db="EMBL/GenBank/DDBJ databases">
        <title>Defluviimonas sp. nov., isolated from ocean surface sediments.</title>
        <authorList>
            <person name="He W."/>
            <person name="Wang L."/>
            <person name="Zhang D.-F."/>
        </authorList>
    </citation>
    <scope>NUCLEOTIDE SEQUENCE [LARGE SCALE GENOMIC DNA]</scope>
    <source>
        <strain evidence="13 14">WL0050</strain>
    </source>
</reference>
<evidence type="ECO:0000256" key="9">
    <source>
        <dbReference type="ARBA" id="ARBA00023098"/>
    </source>
</evidence>
<keyword evidence="14" id="KW-1185">Reference proteome</keyword>
<dbReference type="InterPro" id="IPR000390">
    <property type="entry name" value="Small_drug/metabolite_transptr"/>
</dbReference>
<keyword evidence="4" id="KW-0997">Cell inner membrane</keyword>
<dbReference type="Gene3D" id="1.10.3730.20">
    <property type="match status" value="2"/>
</dbReference>
<keyword evidence="10 11" id="KW-0472">Membrane</keyword>
<keyword evidence="2" id="KW-1003">Cell membrane</keyword>
<feature type="domain" description="EamA" evidence="12">
    <location>
        <begin position="145"/>
        <end position="276"/>
    </location>
</feature>
<evidence type="ECO:0000256" key="10">
    <source>
        <dbReference type="ARBA" id="ARBA00023136"/>
    </source>
</evidence>
<evidence type="ECO:0000256" key="1">
    <source>
        <dbReference type="ARBA" id="ARBA00004651"/>
    </source>
</evidence>
<dbReference type="RefSeq" id="WP_263738910.1">
    <property type="nucleotide sequence ID" value="NZ_JAOWKZ010000001.1"/>
</dbReference>
<evidence type="ECO:0000313" key="13">
    <source>
        <dbReference type="EMBL" id="MCV2871747.1"/>
    </source>
</evidence>
<feature type="transmembrane region" description="Helical" evidence="11">
    <location>
        <begin position="98"/>
        <end position="131"/>
    </location>
</feature>
<dbReference type="InterPro" id="IPR037185">
    <property type="entry name" value="EmrE-like"/>
</dbReference>
<evidence type="ECO:0000256" key="5">
    <source>
        <dbReference type="ARBA" id="ARBA00022556"/>
    </source>
</evidence>
<dbReference type="EMBL" id="JAOWKZ010000001">
    <property type="protein sequence ID" value="MCV2871747.1"/>
    <property type="molecule type" value="Genomic_DNA"/>
</dbReference>
<evidence type="ECO:0000256" key="6">
    <source>
        <dbReference type="ARBA" id="ARBA00022692"/>
    </source>
</evidence>
<feature type="transmembrane region" description="Helical" evidence="11">
    <location>
        <begin position="205"/>
        <end position="226"/>
    </location>
</feature>
<feature type="transmembrane region" description="Helical" evidence="11">
    <location>
        <begin position="172"/>
        <end position="193"/>
    </location>
</feature>
<evidence type="ECO:0000256" key="11">
    <source>
        <dbReference type="SAM" id="Phobius"/>
    </source>
</evidence>
<dbReference type="InterPro" id="IPR000620">
    <property type="entry name" value="EamA_dom"/>
</dbReference>
<evidence type="ECO:0000256" key="2">
    <source>
        <dbReference type="ARBA" id="ARBA00022475"/>
    </source>
</evidence>
<dbReference type="PANTHER" id="PTHR30561:SF9">
    <property type="entry name" value="4-AMINO-4-DEOXY-L-ARABINOSE-PHOSPHOUNDECAPRENOL FLIPPASE SUBUNIT ARNF-RELATED"/>
    <property type="match status" value="1"/>
</dbReference>
<dbReference type="SUPFAM" id="SSF103481">
    <property type="entry name" value="Multidrug resistance efflux transporter EmrE"/>
    <property type="match status" value="2"/>
</dbReference>
<evidence type="ECO:0000259" key="12">
    <source>
        <dbReference type="Pfam" id="PF00892"/>
    </source>
</evidence>
<evidence type="ECO:0000256" key="7">
    <source>
        <dbReference type="ARBA" id="ARBA00022985"/>
    </source>
</evidence>
<keyword evidence="6 11" id="KW-0812">Transmembrane</keyword>
<evidence type="ECO:0000256" key="4">
    <source>
        <dbReference type="ARBA" id="ARBA00022519"/>
    </source>
</evidence>
<gene>
    <name evidence="13" type="ORF">OEZ71_05510</name>
</gene>
<keyword evidence="8 11" id="KW-1133">Transmembrane helix</keyword>
<keyword evidence="7" id="KW-0448">Lipopolysaccharide biosynthesis</keyword>
<keyword evidence="3" id="KW-0444">Lipid biosynthesis</keyword>